<dbReference type="GO" id="GO:0015035">
    <property type="term" value="F:protein-disulfide reductase activity"/>
    <property type="evidence" value="ECO:0007669"/>
    <property type="project" value="TreeGrafter"/>
</dbReference>
<name>A0A6S6UHW2_9BACT</name>
<dbReference type="InterPro" id="IPR036249">
    <property type="entry name" value="Thioredoxin-like_sf"/>
</dbReference>
<accession>A0A6S6UHW2</accession>
<reference evidence="2" key="1">
    <citation type="submission" date="2020-01" db="EMBL/GenBank/DDBJ databases">
        <authorList>
            <person name="Meier V. D."/>
            <person name="Meier V D."/>
        </authorList>
    </citation>
    <scope>NUCLEOTIDE SEQUENCE</scope>
    <source>
        <strain evidence="2">HLG_WM_MAG_01</strain>
    </source>
</reference>
<dbReference type="PANTHER" id="PTHR45663:SF11">
    <property type="entry name" value="GEO12009P1"/>
    <property type="match status" value="1"/>
</dbReference>
<sequence>MNVNLVCPHCLKVHSLEKQMSYTAEHCQSCEASLLDTKPLNANLAIVEYFIKTSDLPVVVDFWAPWCGPCISMAPHFETTARTLSLQAQFLKVNNDDAQGQDSNIVITNIPAVLVFKNGKEIDRFTGLRSSKQIIKWLEKHI</sequence>
<dbReference type="AlphaFoldDB" id="A0A6S6UHW2"/>
<organism evidence="2">
    <name type="scientific">uncultured Sulfurovum sp</name>
    <dbReference type="NCBI Taxonomy" id="269237"/>
    <lineage>
        <taxon>Bacteria</taxon>
        <taxon>Pseudomonadati</taxon>
        <taxon>Campylobacterota</taxon>
        <taxon>Epsilonproteobacteria</taxon>
        <taxon>Campylobacterales</taxon>
        <taxon>Sulfurovaceae</taxon>
        <taxon>Sulfurovum</taxon>
        <taxon>environmental samples</taxon>
    </lineage>
</organism>
<dbReference type="Pfam" id="PF00085">
    <property type="entry name" value="Thioredoxin"/>
    <property type="match status" value="1"/>
</dbReference>
<dbReference type="CDD" id="cd02947">
    <property type="entry name" value="TRX_family"/>
    <property type="match status" value="1"/>
</dbReference>
<dbReference type="InterPro" id="IPR013766">
    <property type="entry name" value="Thioredoxin_domain"/>
</dbReference>
<proteinExistence type="predicted"/>
<protein>
    <submittedName>
        <fullName evidence="2">Thioredoxin</fullName>
    </submittedName>
</protein>
<dbReference type="PANTHER" id="PTHR45663">
    <property type="entry name" value="GEO12009P1"/>
    <property type="match status" value="1"/>
</dbReference>
<dbReference type="EMBL" id="CACVAS010000170">
    <property type="protein sequence ID" value="CAA6828182.1"/>
    <property type="molecule type" value="Genomic_DNA"/>
</dbReference>
<dbReference type="GO" id="GO:0005829">
    <property type="term" value="C:cytosol"/>
    <property type="evidence" value="ECO:0007669"/>
    <property type="project" value="TreeGrafter"/>
</dbReference>
<dbReference type="PRINTS" id="PR00421">
    <property type="entry name" value="THIOREDOXIN"/>
</dbReference>
<evidence type="ECO:0000313" key="2">
    <source>
        <dbReference type="EMBL" id="CAA6828182.1"/>
    </source>
</evidence>
<gene>
    <name evidence="2" type="ORF">HELGO_WM1882</name>
</gene>
<feature type="domain" description="Thioredoxin" evidence="1">
    <location>
        <begin position="23"/>
        <end position="142"/>
    </location>
</feature>
<evidence type="ECO:0000259" key="1">
    <source>
        <dbReference type="PROSITE" id="PS51352"/>
    </source>
</evidence>
<dbReference type="Gene3D" id="3.40.30.10">
    <property type="entry name" value="Glutaredoxin"/>
    <property type="match status" value="1"/>
</dbReference>
<dbReference type="PROSITE" id="PS51352">
    <property type="entry name" value="THIOREDOXIN_2"/>
    <property type="match status" value="1"/>
</dbReference>
<dbReference type="SUPFAM" id="SSF52833">
    <property type="entry name" value="Thioredoxin-like"/>
    <property type="match status" value="1"/>
</dbReference>
<dbReference type="GO" id="GO:0045454">
    <property type="term" value="P:cell redox homeostasis"/>
    <property type="evidence" value="ECO:0007669"/>
    <property type="project" value="TreeGrafter"/>
</dbReference>